<evidence type="ECO:0000256" key="3">
    <source>
        <dbReference type="ARBA" id="ARBA00023163"/>
    </source>
</evidence>
<keyword evidence="2" id="KW-0238">DNA-binding</keyword>
<keyword evidence="3" id="KW-0804">Transcription</keyword>
<dbReference type="AlphaFoldDB" id="A0A2D0KVW1"/>
<dbReference type="SUPFAM" id="SSF51306">
    <property type="entry name" value="LexA/Signal peptidase"/>
    <property type="match status" value="1"/>
</dbReference>
<dbReference type="InterPro" id="IPR015927">
    <property type="entry name" value="Peptidase_S24_S26A/B/C"/>
</dbReference>
<feature type="domain" description="HTH cro/C1-type" evidence="4">
    <location>
        <begin position="40"/>
        <end position="77"/>
    </location>
</feature>
<evidence type="ECO:0000259" key="4">
    <source>
        <dbReference type="PROSITE" id="PS50943"/>
    </source>
</evidence>
<keyword evidence="1" id="KW-0805">Transcription regulation</keyword>
<evidence type="ECO:0000256" key="2">
    <source>
        <dbReference type="ARBA" id="ARBA00023125"/>
    </source>
</evidence>
<protein>
    <submittedName>
        <fullName evidence="5">Repressor</fullName>
    </submittedName>
</protein>
<dbReference type="RefSeq" id="WP_099123947.1">
    <property type="nucleotide sequence ID" value="NZ_CAWNRH010000104.1"/>
</dbReference>
<reference evidence="5 6" key="1">
    <citation type="journal article" date="2017" name="Nat. Microbiol.">
        <title>Natural product diversity associated with the nematode symbionts Photorhabdus and Xenorhabdus.</title>
        <authorList>
            <person name="Tobias N.J."/>
            <person name="Wolff H."/>
            <person name="Djahanschiri B."/>
            <person name="Grundmann F."/>
            <person name="Kronenwerth M."/>
            <person name="Shi Y.M."/>
            <person name="Simonyi S."/>
            <person name="Grun P."/>
            <person name="Shapiro-Ilan D."/>
            <person name="Pidot S.J."/>
            <person name="Stinear T.P."/>
            <person name="Ebersberger I."/>
            <person name="Bode H.B."/>
        </authorList>
    </citation>
    <scope>NUCLEOTIDE SEQUENCE [LARGE SCALE GENOMIC DNA]</scope>
    <source>
        <strain evidence="5 6">DSM 17904</strain>
    </source>
</reference>
<accession>A0A2D0KVW1</accession>
<dbReference type="Gene3D" id="1.10.260.40">
    <property type="entry name" value="lambda repressor-like DNA-binding domains"/>
    <property type="match status" value="1"/>
</dbReference>
<dbReference type="Pfam" id="PF00717">
    <property type="entry name" value="Peptidase_S24"/>
    <property type="match status" value="1"/>
</dbReference>
<dbReference type="GO" id="GO:0003677">
    <property type="term" value="F:DNA binding"/>
    <property type="evidence" value="ECO:0007669"/>
    <property type="project" value="UniProtKB-KW"/>
</dbReference>
<dbReference type="EMBL" id="NJAJ01000003">
    <property type="protein sequence ID" value="PHM67541.1"/>
    <property type="molecule type" value="Genomic_DNA"/>
</dbReference>
<sequence length="246" mass="27578">MVKNTDKVEFTKRLKEACLDAGFAGRGLGRKITDALAEQKIKVSGPAVWKWLNSESIPDSSNILALSRWLEVRPEWLEYGRGSKEQDGIPLSKVEAEEIQSWDSISPAPDDEVAIPFFTSIEQAAENGYHINEEHNGFKVRFSLSVLRRYGADPANVMALSVYGDSMSPVIPNGSTVTVDRGHQNIVDGGIYVIKQDELFRIKLLYRQPGKLIVRSFNSAEFADEITEIQNVKIIGRVIHWSVMAW</sequence>
<evidence type="ECO:0000313" key="6">
    <source>
        <dbReference type="Proteomes" id="UP000222366"/>
    </source>
</evidence>
<proteinExistence type="predicted"/>
<name>A0A2D0KVW1_9GAMM</name>
<dbReference type="InterPro" id="IPR039418">
    <property type="entry name" value="LexA-like"/>
</dbReference>
<dbReference type="InterPro" id="IPR010982">
    <property type="entry name" value="Lambda_DNA-bd_dom_sf"/>
</dbReference>
<gene>
    <name evidence="5" type="ORF">Xsto_00424</name>
</gene>
<dbReference type="PANTHER" id="PTHR40661:SF2">
    <property type="entry name" value="HTH-TYPE TRANSCRIPTIONAL REGULATOR PRTR"/>
    <property type="match status" value="1"/>
</dbReference>
<dbReference type="Gene3D" id="2.10.109.10">
    <property type="entry name" value="Umud Fragment, subunit A"/>
    <property type="match status" value="1"/>
</dbReference>
<dbReference type="InterPro" id="IPR036286">
    <property type="entry name" value="LexA/Signal_pep-like_sf"/>
</dbReference>
<dbReference type="PANTHER" id="PTHR40661">
    <property type="match status" value="1"/>
</dbReference>
<dbReference type="CDD" id="cd06529">
    <property type="entry name" value="S24_LexA-like"/>
    <property type="match status" value="1"/>
</dbReference>
<evidence type="ECO:0000313" key="5">
    <source>
        <dbReference type="EMBL" id="PHM67541.1"/>
    </source>
</evidence>
<dbReference type="PROSITE" id="PS50943">
    <property type="entry name" value="HTH_CROC1"/>
    <property type="match status" value="1"/>
</dbReference>
<comment type="caution">
    <text evidence="5">The sequence shown here is derived from an EMBL/GenBank/DDBJ whole genome shotgun (WGS) entry which is preliminary data.</text>
</comment>
<keyword evidence="6" id="KW-1185">Reference proteome</keyword>
<dbReference type="Proteomes" id="UP000222366">
    <property type="component" value="Unassembled WGS sequence"/>
</dbReference>
<dbReference type="InterPro" id="IPR001387">
    <property type="entry name" value="Cro/C1-type_HTH"/>
</dbReference>
<organism evidence="5 6">
    <name type="scientific">Xenorhabdus stockiae</name>
    <dbReference type="NCBI Taxonomy" id="351614"/>
    <lineage>
        <taxon>Bacteria</taxon>
        <taxon>Pseudomonadati</taxon>
        <taxon>Pseudomonadota</taxon>
        <taxon>Gammaproteobacteria</taxon>
        <taxon>Enterobacterales</taxon>
        <taxon>Morganellaceae</taxon>
        <taxon>Xenorhabdus</taxon>
    </lineage>
</organism>
<evidence type="ECO:0000256" key="1">
    <source>
        <dbReference type="ARBA" id="ARBA00023015"/>
    </source>
</evidence>